<protein>
    <recommendedName>
        <fullName evidence="2">HAMP domain-containing protein</fullName>
    </recommendedName>
</protein>
<evidence type="ECO:0000256" key="1">
    <source>
        <dbReference type="SAM" id="Phobius"/>
    </source>
</evidence>
<dbReference type="PROSITE" id="PS50885">
    <property type="entry name" value="HAMP"/>
    <property type="match status" value="1"/>
</dbReference>
<accession>A0A8S0XA01</accession>
<gene>
    <name evidence="3" type="ORF">METHB2_880004</name>
</gene>
<dbReference type="AlphaFoldDB" id="A0A8S0XA01"/>
<comment type="caution">
    <text evidence="3">The sequence shown here is derived from an EMBL/GenBank/DDBJ whole genome shotgun (WGS) entry which is preliminary data.</text>
</comment>
<evidence type="ECO:0000313" key="3">
    <source>
        <dbReference type="EMBL" id="CAA9892876.1"/>
    </source>
</evidence>
<dbReference type="InterPro" id="IPR003660">
    <property type="entry name" value="HAMP_dom"/>
</dbReference>
<dbReference type="CDD" id="cd06225">
    <property type="entry name" value="HAMP"/>
    <property type="match status" value="1"/>
</dbReference>
<evidence type="ECO:0000259" key="2">
    <source>
        <dbReference type="PROSITE" id="PS50885"/>
    </source>
</evidence>
<keyword evidence="1" id="KW-0472">Membrane</keyword>
<dbReference type="GO" id="GO:0007165">
    <property type="term" value="P:signal transduction"/>
    <property type="evidence" value="ECO:0007669"/>
    <property type="project" value="InterPro"/>
</dbReference>
<feature type="transmembrane region" description="Helical" evidence="1">
    <location>
        <begin position="125"/>
        <end position="143"/>
    </location>
</feature>
<keyword evidence="4" id="KW-1185">Reference proteome</keyword>
<sequence>MLARSNNLMAAQCIRDRVKWLDAVDFVSRQTLIERLNEPDFAIALAPDNRQSATGDGEDGVVHPFLRSALQTLLGTEYPFRILTNDPQSPFIKVHVRLRDGSWIDMHYHRGDETEAWPSHLTVQLLILVISVLGLSLTAVSWVTNPLIRLANAADELGKDMHRTPLDETGSLEVRRAAHAFNTMKARLVSYIQD</sequence>
<dbReference type="GO" id="GO:0016020">
    <property type="term" value="C:membrane"/>
    <property type="evidence" value="ECO:0007669"/>
    <property type="project" value="InterPro"/>
</dbReference>
<reference evidence="3 4" key="1">
    <citation type="submission" date="2020-02" db="EMBL/GenBank/DDBJ databases">
        <authorList>
            <person name="Hogendoorn C."/>
        </authorList>
    </citation>
    <scope>NUCLEOTIDE SEQUENCE [LARGE SCALE GENOMIC DNA]</scope>
    <source>
        <strain evidence="3">METHB21</strain>
    </source>
</reference>
<proteinExistence type="predicted"/>
<feature type="domain" description="HAMP" evidence="2">
    <location>
        <begin position="141"/>
        <end position="193"/>
    </location>
</feature>
<dbReference type="Proteomes" id="UP000494216">
    <property type="component" value="Unassembled WGS sequence"/>
</dbReference>
<keyword evidence="1" id="KW-1133">Transmembrane helix</keyword>
<evidence type="ECO:0000313" key="4">
    <source>
        <dbReference type="Proteomes" id="UP000494216"/>
    </source>
</evidence>
<dbReference type="EMBL" id="CADCXN010000122">
    <property type="protein sequence ID" value="CAA9892876.1"/>
    <property type="molecule type" value="Genomic_DNA"/>
</dbReference>
<dbReference type="Pfam" id="PF00672">
    <property type="entry name" value="HAMP"/>
    <property type="match status" value="1"/>
</dbReference>
<dbReference type="Gene3D" id="6.10.340.10">
    <property type="match status" value="1"/>
</dbReference>
<name>A0A8S0XA01_9GAMM</name>
<dbReference type="SMART" id="SM00304">
    <property type="entry name" value="HAMP"/>
    <property type="match status" value="1"/>
</dbReference>
<organism evidence="3 4">
    <name type="scientific">Candidatus Methylobacter favarea</name>
    <dbReference type="NCBI Taxonomy" id="2707345"/>
    <lineage>
        <taxon>Bacteria</taxon>
        <taxon>Pseudomonadati</taxon>
        <taxon>Pseudomonadota</taxon>
        <taxon>Gammaproteobacteria</taxon>
        <taxon>Methylococcales</taxon>
        <taxon>Methylococcaceae</taxon>
        <taxon>Methylobacter</taxon>
    </lineage>
</organism>
<keyword evidence="1" id="KW-0812">Transmembrane</keyword>